<dbReference type="EMBL" id="JASSZA010000001">
    <property type="protein sequence ID" value="KAK2120328.1"/>
    <property type="molecule type" value="Genomic_DNA"/>
</dbReference>
<evidence type="ECO:0000313" key="2">
    <source>
        <dbReference type="Proteomes" id="UP001266305"/>
    </source>
</evidence>
<accession>A0ABQ9WF93</accession>
<feature type="non-terminal residue" evidence="1">
    <location>
        <position position="1"/>
    </location>
</feature>
<keyword evidence="2" id="KW-1185">Reference proteome</keyword>
<sequence>EGSGGLAKWPLGLWGPGLWGVAAPAWRELAHSLSLSKPTGYYTAFVCLVTQLL</sequence>
<organism evidence="1 2">
    <name type="scientific">Saguinus oedipus</name>
    <name type="common">Cotton-top tamarin</name>
    <name type="synonym">Oedipomidas oedipus</name>
    <dbReference type="NCBI Taxonomy" id="9490"/>
    <lineage>
        <taxon>Eukaryota</taxon>
        <taxon>Metazoa</taxon>
        <taxon>Chordata</taxon>
        <taxon>Craniata</taxon>
        <taxon>Vertebrata</taxon>
        <taxon>Euteleostomi</taxon>
        <taxon>Mammalia</taxon>
        <taxon>Eutheria</taxon>
        <taxon>Euarchontoglires</taxon>
        <taxon>Primates</taxon>
        <taxon>Haplorrhini</taxon>
        <taxon>Platyrrhini</taxon>
        <taxon>Cebidae</taxon>
        <taxon>Callitrichinae</taxon>
        <taxon>Saguinus</taxon>
    </lineage>
</organism>
<comment type="caution">
    <text evidence="1">The sequence shown here is derived from an EMBL/GenBank/DDBJ whole genome shotgun (WGS) entry which is preliminary data.</text>
</comment>
<dbReference type="Proteomes" id="UP001266305">
    <property type="component" value="Unassembled WGS sequence"/>
</dbReference>
<gene>
    <name evidence="1" type="ORF">P7K49_001714</name>
</gene>
<reference evidence="1 2" key="1">
    <citation type="submission" date="2023-05" db="EMBL/GenBank/DDBJ databases">
        <title>B98-5 Cell Line De Novo Hybrid Assembly: An Optical Mapping Approach.</title>
        <authorList>
            <person name="Kananen K."/>
            <person name="Auerbach J.A."/>
            <person name="Kautto E."/>
            <person name="Blachly J.S."/>
        </authorList>
    </citation>
    <scope>NUCLEOTIDE SEQUENCE [LARGE SCALE GENOMIC DNA]</scope>
    <source>
        <strain evidence="1">B95-8</strain>
        <tissue evidence="1">Cell line</tissue>
    </source>
</reference>
<name>A0ABQ9WF93_SAGOE</name>
<evidence type="ECO:0000313" key="1">
    <source>
        <dbReference type="EMBL" id="KAK2120328.1"/>
    </source>
</evidence>
<proteinExistence type="predicted"/>
<feature type="non-terminal residue" evidence="1">
    <location>
        <position position="53"/>
    </location>
</feature>
<protein>
    <submittedName>
        <fullName evidence="1">Uncharacterized protein</fullName>
    </submittedName>
</protein>